<comment type="caution">
    <text evidence="2">The sequence shown here is derived from an EMBL/GenBank/DDBJ whole genome shotgun (WGS) entry which is preliminary data.</text>
</comment>
<dbReference type="Proteomes" id="UP000050488">
    <property type="component" value="Unassembled WGS sequence"/>
</dbReference>
<dbReference type="EMBL" id="LKEV01000002">
    <property type="protein sequence ID" value="KQB86692.1"/>
    <property type="molecule type" value="Genomic_DNA"/>
</dbReference>
<keyword evidence="1" id="KW-0472">Membrane</keyword>
<gene>
    <name evidence="2" type="ORF">Clow_00900</name>
</gene>
<dbReference type="AlphaFoldDB" id="A0A0Q0YWE9"/>
<evidence type="ECO:0000313" key="2">
    <source>
        <dbReference type="EMBL" id="KQB86692.1"/>
    </source>
</evidence>
<keyword evidence="1" id="KW-0812">Transmembrane</keyword>
<feature type="transmembrane region" description="Helical" evidence="1">
    <location>
        <begin position="6"/>
        <end position="24"/>
    </location>
</feature>
<evidence type="ECO:0000256" key="1">
    <source>
        <dbReference type="SAM" id="Phobius"/>
    </source>
</evidence>
<keyword evidence="1" id="KW-1133">Transmembrane helix</keyword>
<keyword evidence="3" id="KW-1185">Reference proteome</keyword>
<proteinExistence type="predicted"/>
<sequence>MEFRGYVSLCPVAAFLFYLLFLLVPGLFLAWFFVTVTLFMVWFFLFFLTMLEAQERLDDWMDLSYHVLCMRVVFCVWLIRAERLCYLRKRWPAATRFINEKWARLCVDVHEAGIGDLAKNIGYGGFEPYFRTEVQLIDGRNRRRKWDRRAGR</sequence>
<organism evidence="2 3">
    <name type="scientific">Corynebacterium lowii</name>
    <dbReference type="NCBI Taxonomy" id="1544413"/>
    <lineage>
        <taxon>Bacteria</taxon>
        <taxon>Bacillati</taxon>
        <taxon>Actinomycetota</taxon>
        <taxon>Actinomycetes</taxon>
        <taxon>Mycobacteriales</taxon>
        <taxon>Corynebacteriaceae</taxon>
        <taxon>Corynebacterium</taxon>
    </lineage>
</organism>
<protein>
    <submittedName>
        <fullName evidence="2">Uncharacterized protein</fullName>
    </submittedName>
</protein>
<evidence type="ECO:0000313" key="3">
    <source>
        <dbReference type="Proteomes" id="UP000050488"/>
    </source>
</evidence>
<reference evidence="2 3" key="1">
    <citation type="submission" date="2015-10" db="EMBL/GenBank/DDBJ databases">
        <title>Corynebacteirum lowii and Corynebacterium oculi species nova, derived from human clinical disease and and emended description of Corynebacterium mastiditis.</title>
        <authorList>
            <person name="Bernard K."/>
            <person name="Pacheco A.L."/>
            <person name="Mcdougall C."/>
            <person name="Burtx T."/>
            <person name="Weibe D."/>
            <person name="Tyler S."/>
            <person name="Olson A.B."/>
            <person name="Cnockaert M."/>
            <person name="Eguchi H."/>
            <person name="Kuwahara T."/>
            <person name="Nakayama-Imaohji H."/>
            <person name="Boudewijins M."/>
            <person name="Van Hoecke F."/>
            <person name="Bernier A.-M."/>
            <person name="Vandamme P."/>
        </authorList>
    </citation>
    <scope>NUCLEOTIDE SEQUENCE [LARGE SCALE GENOMIC DNA]</scope>
    <source>
        <strain evidence="2 3">NML 130206</strain>
    </source>
</reference>
<feature type="transmembrane region" description="Helical" evidence="1">
    <location>
        <begin position="31"/>
        <end position="51"/>
    </location>
</feature>
<accession>A0A0Q0YWE9</accession>
<dbReference type="PATRIC" id="fig|1544413.3.peg.905"/>
<name>A0A0Q0YWE9_9CORY</name>